<reference evidence="6 7" key="1">
    <citation type="submission" date="2024-06" db="EMBL/GenBank/DDBJ databases">
        <title>Genomic Encyclopedia of Type Strains, Phase IV (KMG-IV): sequencing the most valuable type-strain genomes for metagenomic binning, comparative biology and taxonomic classification.</title>
        <authorList>
            <person name="Goeker M."/>
        </authorList>
    </citation>
    <scope>NUCLEOTIDE SEQUENCE [LARGE SCALE GENOMIC DNA]</scope>
    <source>
        <strain evidence="6 7">DSM 28303</strain>
    </source>
</reference>
<keyword evidence="2" id="KW-0805">Transcription regulation</keyword>
<dbReference type="Pfam" id="PF04542">
    <property type="entry name" value="Sigma70_r2"/>
    <property type="match status" value="1"/>
</dbReference>
<dbReference type="SUPFAM" id="SSF88946">
    <property type="entry name" value="Sigma2 domain of RNA polymerase sigma factors"/>
    <property type="match status" value="1"/>
</dbReference>
<evidence type="ECO:0000256" key="3">
    <source>
        <dbReference type="ARBA" id="ARBA00023082"/>
    </source>
</evidence>
<dbReference type="Gene3D" id="1.10.1740.10">
    <property type="match status" value="1"/>
</dbReference>
<dbReference type="EMBL" id="JBEPLO010000011">
    <property type="protein sequence ID" value="MET3558125.1"/>
    <property type="molecule type" value="Genomic_DNA"/>
</dbReference>
<dbReference type="InterPro" id="IPR013325">
    <property type="entry name" value="RNA_pol_sigma_r2"/>
</dbReference>
<keyword evidence="3" id="KW-0731">Sigma factor</keyword>
<evidence type="ECO:0000256" key="2">
    <source>
        <dbReference type="ARBA" id="ARBA00023015"/>
    </source>
</evidence>
<accession>A0ABV2FI63</accession>
<dbReference type="InterPro" id="IPR039425">
    <property type="entry name" value="RNA_pol_sigma-70-like"/>
</dbReference>
<evidence type="ECO:0000313" key="7">
    <source>
        <dbReference type="Proteomes" id="UP001549122"/>
    </source>
</evidence>
<name>A0ABV2FI63_9STRE</name>
<dbReference type="InterPro" id="IPR013324">
    <property type="entry name" value="RNA_pol_sigma_r3/r4-like"/>
</dbReference>
<dbReference type="InterPro" id="IPR014284">
    <property type="entry name" value="RNA_pol_sigma-70_dom"/>
</dbReference>
<dbReference type="NCBIfam" id="TIGR02937">
    <property type="entry name" value="sigma70-ECF"/>
    <property type="match status" value="1"/>
</dbReference>
<feature type="domain" description="RNA polymerase sigma-70 region 2" evidence="5">
    <location>
        <begin position="8"/>
        <end position="72"/>
    </location>
</feature>
<evidence type="ECO:0000256" key="1">
    <source>
        <dbReference type="ARBA" id="ARBA00010641"/>
    </source>
</evidence>
<dbReference type="InterPro" id="IPR036388">
    <property type="entry name" value="WH-like_DNA-bd_sf"/>
</dbReference>
<dbReference type="PANTHER" id="PTHR43133">
    <property type="entry name" value="RNA POLYMERASE ECF-TYPE SIGMA FACTO"/>
    <property type="match status" value="1"/>
</dbReference>
<comment type="caution">
    <text evidence="6">The sequence shown here is derived from an EMBL/GenBank/DDBJ whole genome shotgun (WGS) entry which is preliminary data.</text>
</comment>
<dbReference type="SUPFAM" id="SSF88659">
    <property type="entry name" value="Sigma3 and sigma4 domains of RNA polymerase sigma factors"/>
    <property type="match status" value="1"/>
</dbReference>
<sequence>MPSLEEIYRLYFSDVFYYLLYLSKDRQLAEDLTSEVFFKVIKHRPDFQTEASVKSYLLTTARHSYIDQLKKKGVELVDLEDWDLAKTQPSPEEDLISQEEQRIISSAIAQLDEPQRTIAKLRLVEGWSFAAIGQIYGRSPNWACVTCHRARQKLKDLLEDYYDN</sequence>
<dbReference type="Gene3D" id="1.10.10.10">
    <property type="entry name" value="Winged helix-like DNA-binding domain superfamily/Winged helix DNA-binding domain"/>
    <property type="match status" value="1"/>
</dbReference>
<evidence type="ECO:0000259" key="5">
    <source>
        <dbReference type="Pfam" id="PF04542"/>
    </source>
</evidence>
<keyword evidence="7" id="KW-1185">Reference proteome</keyword>
<dbReference type="InterPro" id="IPR007627">
    <property type="entry name" value="RNA_pol_sigma70_r2"/>
</dbReference>
<evidence type="ECO:0000313" key="6">
    <source>
        <dbReference type="EMBL" id="MET3558125.1"/>
    </source>
</evidence>
<protein>
    <submittedName>
        <fullName evidence="6">RNA polymerase sigma-70 factor (ECF subfamily)</fullName>
    </submittedName>
</protein>
<dbReference type="Proteomes" id="UP001549122">
    <property type="component" value="Unassembled WGS sequence"/>
</dbReference>
<comment type="similarity">
    <text evidence="1">Belongs to the sigma-70 factor family. ECF subfamily.</text>
</comment>
<evidence type="ECO:0000256" key="4">
    <source>
        <dbReference type="ARBA" id="ARBA00023163"/>
    </source>
</evidence>
<organism evidence="6 7">
    <name type="scientific">Streptococcus rupicaprae</name>
    <dbReference type="NCBI Taxonomy" id="759619"/>
    <lineage>
        <taxon>Bacteria</taxon>
        <taxon>Bacillati</taxon>
        <taxon>Bacillota</taxon>
        <taxon>Bacilli</taxon>
        <taxon>Lactobacillales</taxon>
        <taxon>Streptococcaceae</taxon>
        <taxon>Streptococcus</taxon>
    </lineage>
</organism>
<dbReference type="RefSeq" id="WP_354365155.1">
    <property type="nucleotide sequence ID" value="NZ_JBEPLO010000011.1"/>
</dbReference>
<dbReference type="PANTHER" id="PTHR43133:SF46">
    <property type="entry name" value="RNA POLYMERASE SIGMA-70 FACTOR ECF SUBFAMILY"/>
    <property type="match status" value="1"/>
</dbReference>
<keyword evidence="4" id="KW-0804">Transcription</keyword>
<gene>
    <name evidence="6" type="ORF">ABID29_001240</name>
</gene>
<proteinExistence type="inferred from homology"/>